<dbReference type="Gene3D" id="3.30.565.10">
    <property type="entry name" value="Histidine kinase-like ATPase, C-terminal domain"/>
    <property type="match status" value="1"/>
</dbReference>
<keyword evidence="5" id="KW-0597">Phosphoprotein</keyword>
<dbReference type="Pfam" id="PF00512">
    <property type="entry name" value="HisKA"/>
    <property type="match status" value="1"/>
</dbReference>
<dbReference type="GO" id="GO:0005886">
    <property type="term" value="C:plasma membrane"/>
    <property type="evidence" value="ECO:0007669"/>
    <property type="project" value="UniProtKB-SubCell"/>
</dbReference>
<dbReference type="FunFam" id="1.10.287.130:FF:000001">
    <property type="entry name" value="Two-component sensor histidine kinase"/>
    <property type="match status" value="1"/>
</dbReference>
<comment type="subcellular location">
    <subcellularLocation>
        <location evidence="3">Cell membrane</location>
    </subcellularLocation>
</comment>
<keyword evidence="7 12" id="KW-0812">Transmembrane</keyword>
<dbReference type="AlphaFoldDB" id="A0A1G8HWI4"/>
<evidence type="ECO:0000256" key="6">
    <source>
        <dbReference type="ARBA" id="ARBA00022679"/>
    </source>
</evidence>
<feature type="domain" description="Histidine kinase" evidence="13">
    <location>
        <begin position="236"/>
        <end position="446"/>
    </location>
</feature>
<keyword evidence="10" id="KW-0902">Two-component regulatory system</keyword>
<comment type="cofactor">
    <cofactor evidence="2">
        <name>a divalent metal cation</name>
        <dbReference type="ChEBI" id="CHEBI:60240"/>
    </cofactor>
</comment>
<dbReference type="EC" id="2.7.13.3" evidence="4"/>
<dbReference type="CDD" id="cd00075">
    <property type="entry name" value="HATPase"/>
    <property type="match status" value="1"/>
</dbReference>
<dbReference type="InterPro" id="IPR003660">
    <property type="entry name" value="HAMP_dom"/>
</dbReference>
<dbReference type="SUPFAM" id="SSF47384">
    <property type="entry name" value="Homodimeric domain of signal transducing histidine kinase"/>
    <property type="match status" value="1"/>
</dbReference>
<dbReference type="InterPro" id="IPR003661">
    <property type="entry name" value="HisK_dim/P_dom"/>
</dbReference>
<protein>
    <recommendedName>
        <fullName evidence="4">histidine kinase</fullName>
        <ecNumber evidence="4">2.7.13.3</ecNumber>
    </recommendedName>
</protein>
<dbReference type="InterPro" id="IPR004358">
    <property type="entry name" value="Sig_transdc_His_kin-like_C"/>
</dbReference>
<dbReference type="PANTHER" id="PTHR45436">
    <property type="entry name" value="SENSOR HISTIDINE KINASE YKOH"/>
    <property type="match status" value="1"/>
</dbReference>
<keyword evidence="9 12" id="KW-1133">Transmembrane helix</keyword>
<keyword evidence="8 15" id="KW-0418">Kinase</keyword>
<dbReference type="InterPro" id="IPR036097">
    <property type="entry name" value="HisK_dim/P_sf"/>
</dbReference>
<evidence type="ECO:0000256" key="4">
    <source>
        <dbReference type="ARBA" id="ARBA00012438"/>
    </source>
</evidence>
<evidence type="ECO:0000256" key="10">
    <source>
        <dbReference type="ARBA" id="ARBA00023012"/>
    </source>
</evidence>
<evidence type="ECO:0000256" key="9">
    <source>
        <dbReference type="ARBA" id="ARBA00022989"/>
    </source>
</evidence>
<accession>A0A1G8HWI4</accession>
<evidence type="ECO:0000259" key="14">
    <source>
        <dbReference type="PROSITE" id="PS50885"/>
    </source>
</evidence>
<evidence type="ECO:0000256" key="2">
    <source>
        <dbReference type="ARBA" id="ARBA00001968"/>
    </source>
</evidence>
<evidence type="ECO:0000256" key="12">
    <source>
        <dbReference type="SAM" id="Phobius"/>
    </source>
</evidence>
<dbReference type="InterPro" id="IPR003594">
    <property type="entry name" value="HATPase_dom"/>
</dbReference>
<evidence type="ECO:0000256" key="7">
    <source>
        <dbReference type="ARBA" id="ARBA00022692"/>
    </source>
</evidence>
<dbReference type="SMART" id="SM00387">
    <property type="entry name" value="HATPase_c"/>
    <property type="match status" value="1"/>
</dbReference>
<keyword evidence="6" id="KW-0808">Transferase</keyword>
<keyword evidence="16" id="KW-1185">Reference proteome</keyword>
<dbReference type="GO" id="GO:0005509">
    <property type="term" value="F:calcium ion binding"/>
    <property type="evidence" value="ECO:0007669"/>
    <property type="project" value="UniProtKB-ARBA"/>
</dbReference>
<dbReference type="PANTHER" id="PTHR45436:SF5">
    <property type="entry name" value="SENSOR HISTIDINE KINASE TRCS"/>
    <property type="match status" value="1"/>
</dbReference>
<dbReference type="Pfam" id="PF02518">
    <property type="entry name" value="HATPase_c"/>
    <property type="match status" value="1"/>
</dbReference>
<dbReference type="PROSITE" id="PS50885">
    <property type="entry name" value="HAMP"/>
    <property type="match status" value="1"/>
</dbReference>
<evidence type="ECO:0000259" key="13">
    <source>
        <dbReference type="PROSITE" id="PS50109"/>
    </source>
</evidence>
<feature type="transmembrane region" description="Helical" evidence="12">
    <location>
        <begin position="135"/>
        <end position="158"/>
    </location>
</feature>
<dbReference type="RefSeq" id="WP_218126016.1">
    <property type="nucleotide sequence ID" value="NZ_FNCN01000034.1"/>
</dbReference>
<evidence type="ECO:0000256" key="8">
    <source>
        <dbReference type="ARBA" id="ARBA00022777"/>
    </source>
</evidence>
<evidence type="ECO:0000256" key="11">
    <source>
        <dbReference type="ARBA" id="ARBA00023136"/>
    </source>
</evidence>
<proteinExistence type="predicted"/>
<evidence type="ECO:0000256" key="1">
    <source>
        <dbReference type="ARBA" id="ARBA00000085"/>
    </source>
</evidence>
<dbReference type="InterPro" id="IPR036890">
    <property type="entry name" value="HATPase_C_sf"/>
</dbReference>
<feature type="domain" description="HAMP" evidence="14">
    <location>
        <begin position="159"/>
        <end position="221"/>
    </location>
</feature>
<comment type="catalytic activity">
    <reaction evidence="1">
        <text>ATP + protein L-histidine = ADP + protein N-phospho-L-histidine.</text>
        <dbReference type="EC" id="2.7.13.3"/>
    </reaction>
</comment>
<dbReference type="CDD" id="cd06225">
    <property type="entry name" value="HAMP"/>
    <property type="match status" value="1"/>
</dbReference>
<dbReference type="FunFam" id="3.30.565.10:FF:000006">
    <property type="entry name" value="Sensor histidine kinase WalK"/>
    <property type="match status" value="1"/>
</dbReference>
<gene>
    <name evidence="15" type="ORF">SAMN05421505_13430</name>
</gene>
<dbReference type="PROSITE" id="PS50109">
    <property type="entry name" value="HIS_KIN"/>
    <property type="match status" value="1"/>
</dbReference>
<evidence type="ECO:0000256" key="5">
    <source>
        <dbReference type="ARBA" id="ARBA00022553"/>
    </source>
</evidence>
<dbReference type="Gene3D" id="6.10.340.10">
    <property type="match status" value="1"/>
</dbReference>
<organism evidence="15 16">
    <name type="scientific">Sinosporangium album</name>
    <dbReference type="NCBI Taxonomy" id="504805"/>
    <lineage>
        <taxon>Bacteria</taxon>
        <taxon>Bacillati</taxon>
        <taxon>Actinomycetota</taxon>
        <taxon>Actinomycetes</taxon>
        <taxon>Streptosporangiales</taxon>
        <taxon>Streptosporangiaceae</taxon>
        <taxon>Sinosporangium</taxon>
    </lineage>
</organism>
<dbReference type="EMBL" id="FNCN01000034">
    <property type="protein sequence ID" value="SDI10830.1"/>
    <property type="molecule type" value="Genomic_DNA"/>
</dbReference>
<dbReference type="Gene3D" id="1.10.287.130">
    <property type="match status" value="1"/>
</dbReference>
<evidence type="ECO:0000256" key="3">
    <source>
        <dbReference type="ARBA" id="ARBA00004236"/>
    </source>
</evidence>
<name>A0A1G8HWI4_9ACTN</name>
<evidence type="ECO:0000313" key="16">
    <source>
        <dbReference type="Proteomes" id="UP000198923"/>
    </source>
</evidence>
<keyword evidence="11 12" id="KW-0472">Membrane</keyword>
<dbReference type="SMART" id="SM00304">
    <property type="entry name" value="HAMP"/>
    <property type="match status" value="1"/>
</dbReference>
<dbReference type="SMART" id="SM00388">
    <property type="entry name" value="HisKA"/>
    <property type="match status" value="1"/>
</dbReference>
<dbReference type="InterPro" id="IPR005467">
    <property type="entry name" value="His_kinase_dom"/>
</dbReference>
<dbReference type="InterPro" id="IPR050428">
    <property type="entry name" value="TCS_sensor_his_kinase"/>
</dbReference>
<reference evidence="15 16" key="1">
    <citation type="submission" date="2016-10" db="EMBL/GenBank/DDBJ databases">
        <authorList>
            <person name="de Groot N.N."/>
        </authorList>
    </citation>
    <scope>NUCLEOTIDE SEQUENCE [LARGE SCALE GENOMIC DNA]</scope>
    <source>
        <strain evidence="15 16">CPCC 201354</strain>
    </source>
</reference>
<dbReference type="PRINTS" id="PR00344">
    <property type="entry name" value="BCTRLSENSOR"/>
</dbReference>
<dbReference type="CDD" id="cd00082">
    <property type="entry name" value="HisKA"/>
    <property type="match status" value="1"/>
</dbReference>
<dbReference type="Proteomes" id="UP000198923">
    <property type="component" value="Unassembled WGS sequence"/>
</dbReference>
<sequence length="447" mass="47692">MATAILLMVGVAVVIGTITTLQLDASLRAQLDDRLTALMSPRGRMGQSLLSRLPEGAFAMRLRGGEVLESGLVTADGQIGPAPYPDRLPSFTGDITTVTLHPLGEYRLRAAPGPGGLTLVMGLPLDSVSSTLSRFIAVQVGVTLGALSLAALIGTAMVRRQMHPLQRLAATATEVSQQELSSGEVVRLARVPEADSHPGGEVGQVGAALNQMLGHIEDSLAARHDSEVRLRRFIADASHELRTPLASLAGYAELAGRDPRTQEFALRRIRSETARMTSLVEDLLLLARLDSGRPLIRDEVDLRPLLVNAVSDAYAASREHHWLVDFPDEAPTVTGDPDRLHQVISNLLANARVHTPPGTVVSTTLDIEDGELVIRVRDDATGIPADLLPTIFGRFTRGDHSRSRQGGGAGLGLAIVQAVTIAHGGRVEVASELGDTCFSVFLPQRRL</sequence>
<dbReference type="GO" id="GO:0000155">
    <property type="term" value="F:phosphorelay sensor kinase activity"/>
    <property type="evidence" value="ECO:0007669"/>
    <property type="project" value="InterPro"/>
</dbReference>
<dbReference type="STRING" id="504805.SAMN05421505_13430"/>
<evidence type="ECO:0000313" key="15">
    <source>
        <dbReference type="EMBL" id="SDI10830.1"/>
    </source>
</evidence>
<dbReference type="SUPFAM" id="SSF55874">
    <property type="entry name" value="ATPase domain of HSP90 chaperone/DNA topoisomerase II/histidine kinase"/>
    <property type="match status" value="1"/>
</dbReference>